<feature type="coiled-coil region" evidence="1">
    <location>
        <begin position="94"/>
        <end position="121"/>
    </location>
</feature>
<dbReference type="Proteomes" id="UP000004259">
    <property type="component" value="Unassembled WGS sequence"/>
</dbReference>
<sequence length="170" mass="20043">MERNKHKDILDTMEIYAYLAEIMRIPLGRPSERYNGEESGERDHACTIAREFGSYRSLCLRENSVRRRIERMLAECIIAEKTMSPQLPVLRSALRHATLELAELALRRRRIEERRDSLKGELVKMVVQHRYFDDLNRRMPTWSGTARELGIALSGEELRGYICKNFEEMR</sequence>
<dbReference type="RefSeq" id="WP_002848732.1">
    <property type="nucleotide sequence ID" value="NZ_ADKM02000066.1"/>
</dbReference>
<dbReference type="OrthoDB" id="1821191at2"/>
<dbReference type="AlphaFoldDB" id="E9SBA4"/>
<reference evidence="2 3" key="1">
    <citation type="submission" date="2011-02" db="EMBL/GenBank/DDBJ databases">
        <authorList>
            <person name="Nelson K.E."/>
            <person name="Sutton G."/>
            <person name="Torralba M."/>
            <person name="Durkin S."/>
            <person name="Harkins D."/>
            <person name="Montgomery R."/>
            <person name="Ziemer C."/>
            <person name="Klaassens E."/>
            <person name="Ocuiv P."/>
            <person name="Morrison M."/>
        </authorList>
    </citation>
    <scope>NUCLEOTIDE SEQUENCE [LARGE SCALE GENOMIC DNA]</scope>
    <source>
        <strain evidence="2 3">8</strain>
    </source>
</reference>
<accession>E9SBA4</accession>
<protein>
    <submittedName>
        <fullName evidence="2">Uncharacterized protein</fullName>
    </submittedName>
</protein>
<name>E9SBA4_RUMAL</name>
<evidence type="ECO:0000313" key="3">
    <source>
        <dbReference type="Proteomes" id="UP000004259"/>
    </source>
</evidence>
<gene>
    <name evidence="2" type="ORF">CUS_6577</name>
</gene>
<proteinExistence type="predicted"/>
<dbReference type="EMBL" id="ADKM02000066">
    <property type="protein sequence ID" value="EGC03402.1"/>
    <property type="molecule type" value="Genomic_DNA"/>
</dbReference>
<organism evidence="2 3">
    <name type="scientific">Ruminococcus albus 8</name>
    <dbReference type="NCBI Taxonomy" id="246199"/>
    <lineage>
        <taxon>Bacteria</taxon>
        <taxon>Bacillati</taxon>
        <taxon>Bacillota</taxon>
        <taxon>Clostridia</taxon>
        <taxon>Eubacteriales</taxon>
        <taxon>Oscillospiraceae</taxon>
        <taxon>Ruminococcus</taxon>
    </lineage>
</organism>
<evidence type="ECO:0000256" key="1">
    <source>
        <dbReference type="SAM" id="Coils"/>
    </source>
</evidence>
<comment type="caution">
    <text evidence="2">The sequence shown here is derived from an EMBL/GenBank/DDBJ whole genome shotgun (WGS) entry which is preliminary data.</text>
</comment>
<keyword evidence="1" id="KW-0175">Coiled coil</keyword>
<dbReference type="eggNOG" id="ENOG50306GD">
    <property type="taxonomic scope" value="Bacteria"/>
</dbReference>
<keyword evidence="3" id="KW-1185">Reference proteome</keyword>
<evidence type="ECO:0000313" key="2">
    <source>
        <dbReference type="EMBL" id="EGC03402.1"/>
    </source>
</evidence>